<organism evidence="1 2">
    <name type="scientific">Rhizopogon vinicolor AM-OR11-026</name>
    <dbReference type="NCBI Taxonomy" id="1314800"/>
    <lineage>
        <taxon>Eukaryota</taxon>
        <taxon>Fungi</taxon>
        <taxon>Dikarya</taxon>
        <taxon>Basidiomycota</taxon>
        <taxon>Agaricomycotina</taxon>
        <taxon>Agaricomycetes</taxon>
        <taxon>Agaricomycetidae</taxon>
        <taxon>Boletales</taxon>
        <taxon>Suillineae</taxon>
        <taxon>Rhizopogonaceae</taxon>
        <taxon>Rhizopogon</taxon>
    </lineage>
</organism>
<name>A0A1B7MQT6_9AGAM</name>
<reference evidence="1 2" key="1">
    <citation type="submission" date="2016-06" db="EMBL/GenBank/DDBJ databases">
        <title>Comparative genomics of the ectomycorrhizal sister species Rhizopogon vinicolor and Rhizopogon vesiculosus (Basidiomycota: Boletales) reveals a divergence of the mating type B locus.</title>
        <authorList>
            <consortium name="DOE Joint Genome Institute"/>
            <person name="Mujic A.B."/>
            <person name="Kuo A."/>
            <person name="Tritt A."/>
            <person name="Lipzen A."/>
            <person name="Chen C."/>
            <person name="Johnson J."/>
            <person name="Sharma A."/>
            <person name="Barry K."/>
            <person name="Grigoriev I.V."/>
            <person name="Spatafora J.W."/>
        </authorList>
    </citation>
    <scope>NUCLEOTIDE SEQUENCE [LARGE SCALE GENOMIC DNA]</scope>
    <source>
        <strain evidence="1 2">AM-OR11-026</strain>
    </source>
</reference>
<dbReference type="EMBL" id="KV448546">
    <property type="protein sequence ID" value="OAX34982.1"/>
    <property type="molecule type" value="Genomic_DNA"/>
</dbReference>
<gene>
    <name evidence="1" type="ORF">K503DRAFT_868575</name>
</gene>
<evidence type="ECO:0000313" key="2">
    <source>
        <dbReference type="Proteomes" id="UP000092154"/>
    </source>
</evidence>
<evidence type="ECO:0000313" key="1">
    <source>
        <dbReference type="EMBL" id="OAX34982.1"/>
    </source>
</evidence>
<dbReference type="AlphaFoldDB" id="A0A1B7MQT6"/>
<protein>
    <submittedName>
        <fullName evidence="1">Uncharacterized protein</fullName>
    </submittedName>
</protein>
<dbReference type="InParanoid" id="A0A1B7MQT6"/>
<dbReference type="Proteomes" id="UP000092154">
    <property type="component" value="Unassembled WGS sequence"/>
</dbReference>
<sequence>MFRSDDLAFDYHTIKSVDFVDTVSEAGIESNAALCAVRRAQGASKGVLYLQTGREQGPVYLVRGAQTMFESPLLIASLRLFVYRNITSTLLLLAYQKPTPLVCVGLWE</sequence>
<accession>A0A1B7MQT6</accession>
<keyword evidence="2" id="KW-1185">Reference proteome</keyword>
<proteinExistence type="predicted"/>